<accession>A0A9X0TND2</accession>
<dbReference type="InterPro" id="IPR018658">
    <property type="entry name" value="DUF2089"/>
</dbReference>
<dbReference type="AlphaFoldDB" id="A0A9X0TND2"/>
<dbReference type="Pfam" id="PF22746">
    <property type="entry name" value="SHOCT-like_DUF2089-C"/>
    <property type="match status" value="1"/>
</dbReference>
<feature type="domain" description="YvlB/LiaX N-terminal" evidence="2">
    <location>
        <begin position="67"/>
        <end position="96"/>
    </location>
</feature>
<dbReference type="RefSeq" id="WP_182281184.1">
    <property type="nucleotide sequence ID" value="NZ_JABTCN010000046.1"/>
</dbReference>
<name>A0A9X0TND2_9STAP</name>
<proteinExistence type="predicted"/>
<evidence type="ECO:0000313" key="3">
    <source>
        <dbReference type="EMBL" id="MBA8777369.1"/>
    </source>
</evidence>
<dbReference type="InterPro" id="IPR053959">
    <property type="entry name" value="YvlB/LiaX_N"/>
</dbReference>
<protein>
    <submittedName>
        <fullName evidence="3">DUF2089 family protein</fullName>
    </submittedName>
</protein>
<evidence type="ECO:0000259" key="2">
    <source>
        <dbReference type="Pfam" id="PF22746"/>
    </source>
</evidence>
<organism evidence="3 4">
    <name type="scientific">Staphylococcus coagulans</name>
    <dbReference type="NCBI Taxonomy" id="74706"/>
    <lineage>
        <taxon>Bacteria</taxon>
        <taxon>Bacillati</taxon>
        <taxon>Bacillota</taxon>
        <taxon>Bacilli</taxon>
        <taxon>Bacillales</taxon>
        <taxon>Staphylococcaceae</taxon>
        <taxon>Staphylococcus</taxon>
    </lineage>
</organism>
<sequence>MSVKYSSSWLDDLDESDLEFVRRFILNSGSLKKLSKEYEVSYPTIRSRLNQLISKIKLVEEKQSEPMIKFIKSLAIEDKVSLETANLIIKKYKDERNS</sequence>
<evidence type="ECO:0000259" key="1">
    <source>
        <dbReference type="Pfam" id="PF09862"/>
    </source>
</evidence>
<feature type="domain" description="DUF2089" evidence="1">
    <location>
        <begin position="13"/>
        <end position="58"/>
    </location>
</feature>
<dbReference type="Pfam" id="PF09862">
    <property type="entry name" value="DUF2089"/>
    <property type="match status" value="1"/>
</dbReference>
<comment type="caution">
    <text evidence="3">The sequence shown here is derived from an EMBL/GenBank/DDBJ whole genome shotgun (WGS) entry which is preliminary data.</text>
</comment>
<dbReference type="Proteomes" id="UP000524893">
    <property type="component" value="Unassembled WGS sequence"/>
</dbReference>
<evidence type="ECO:0000313" key="4">
    <source>
        <dbReference type="Proteomes" id="UP000524893"/>
    </source>
</evidence>
<reference evidence="3 4" key="1">
    <citation type="journal article" date="2020" name="Access Microbiol">
        <title>Isolation and genome sequencing of Staphylococcus schleiferi subspecies coagulans from Antarctic seals.</title>
        <authorList>
            <person name="Foster G."/>
            <person name="Robb A."/>
            <person name="Paterson G.K."/>
        </authorList>
    </citation>
    <scope>NUCLEOTIDE SEQUENCE [LARGE SCALE GENOMIC DNA]</scope>
    <source>
        <strain evidence="3 4">M615/02/4</strain>
    </source>
</reference>
<dbReference type="EMBL" id="JABTCN010000046">
    <property type="protein sequence ID" value="MBA8777369.1"/>
    <property type="molecule type" value="Genomic_DNA"/>
</dbReference>
<gene>
    <name evidence="3" type="ORF">HR081_10865</name>
</gene>